<dbReference type="PROSITE" id="PS50280">
    <property type="entry name" value="SET"/>
    <property type="match status" value="1"/>
</dbReference>
<protein>
    <recommendedName>
        <fullName evidence="2">SET domain-containing protein</fullName>
    </recommendedName>
</protein>
<feature type="compositionally biased region" description="Basic and acidic residues" evidence="1">
    <location>
        <begin position="408"/>
        <end position="425"/>
    </location>
</feature>
<sequence>MSRTGSPPQADKGAKWETKFDKVFISEDKGMGLKATCDLPAGTMLINEQVIAVFGEERLKSVTNPREYNQFVANKVKAMGGNEFARQFMTLPNRFKDHSEGFKNIFGGVMETCNFPANLDGVPAAVVGLDSAYLNHSCFPNVVVSFVTPEDIYGERANQHPEEYWLKAYTCVSVAKGEELSAAYSHINAPSAVRKARMKGFYGFSCHCKHCETADRHIDGWMDVYGKIERTLIQPHIIDNEPAIALQAGYDLGVVMAQVGIFDYRYATLWEQCAVVCAWHSDEGRALFFAGRAHATYELIEGVDGRNSRRMWHWRNNIQELPGYGASKRGKSSEMEAKLLVYNPKYQAHILFMIGVEKNQYVRLRQYSGVVGQREDEPFGWTISEDDDDDENDQAPVQLETLLEELENEKREFDEGRLMKQEKSSTKKKGKGKKAKH</sequence>
<evidence type="ECO:0000256" key="1">
    <source>
        <dbReference type="SAM" id="MobiDB-lite"/>
    </source>
</evidence>
<feature type="region of interest" description="Disordered" evidence="1">
    <location>
        <begin position="405"/>
        <end position="437"/>
    </location>
</feature>
<feature type="compositionally biased region" description="Basic residues" evidence="1">
    <location>
        <begin position="426"/>
        <end position="437"/>
    </location>
</feature>
<dbReference type="SUPFAM" id="SSF82199">
    <property type="entry name" value="SET domain"/>
    <property type="match status" value="1"/>
</dbReference>
<organism evidence="3 4">
    <name type="scientific">Paecilomyces lecythidis</name>
    <dbReference type="NCBI Taxonomy" id="3004212"/>
    <lineage>
        <taxon>Eukaryota</taxon>
        <taxon>Fungi</taxon>
        <taxon>Dikarya</taxon>
        <taxon>Ascomycota</taxon>
        <taxon>Pezizomycotina</taxon>
        <taxon>Eurotiomycetes</taxon>
        <taxon>Eurotiomycetidae</taxon>
        <taxon>Eurotiales</taxon>
        <taxon>Thermoascaceae</taxon>
        <taxon>Paecilomyces</taxon>
    </lineage>
</organism>
<dbReference type="Gene3D" id="2.170.270.10">
    <property type="entry name" value="SET domain"/>
    <property type="match status" value="1"/>
</dbReference>
<keyword evidence="4" id="KW-1185">Reference proteome</keyword>
<dbReference type="InterPro" id="IPR001214">
    <property type="entry name" value="SET_dom"/>
</dbReference>
<proteinExistence type="predicted"/>
<accession>A0ABR3XXS1</accession>
<dbReference type="Proteomes" id="UP001583193">
    <property type="component" value="Unassembled WGS sequence"/>
</dbReference>
<dbReference type="EMBL" id="JAVDPF010000009">
    <property type="protein sequence ID" value="KAL1880309.1"/>
    <property type="molecule type" value="Genomic_DNA"/>
</dbReference>
<dbReference type="InterPro" id="IPR046341">
    <property type="entry name" value="SET_dom_sf"/>
</dbReference>
<dbReference type="PANTHER" id="PTHR47332">
    <property type="entry name" value="SET DOMAIN-CONTAINING PROTEIN 5"/>
    <property type="match status" value="1"/>
</dbReference>
<comment type="caution">
    <text evidence="3">The sequence shown here is derived from an EMBL/GenBank/DDBJ whole genome shotgun (WGS) entry which is preliminary data.</text>
</comment>
<feature type="domain" description="SET" evidence="2">
    <location>
        <begin position="14"/>
        <end position="185"/>
    </location>
</feature>
<reference evidence="3 4" key="1">
    <citation type="journal article" date="2024" name="IMA Fungus">
        <title>IMA Genome - F19 : A genome assembly and annotation guide to empower mycologists, including annotated draft genome sequences of Ceratocystis pirilliformis, Diaporthe australafricana, Fusarium ophioides, Paecilomyces lecythidis, and Sporothrix stenoceras.</title>
        <authorList>
            <person name="Aylward J."/>
            <person name="Wilson A.M."/>
            <person name="Visagie C.M."/>
            <person name="Spraker J."/>
            <person name="Barnes I."/>
            <person name="Buitendag C."/>
            <person name="Ceriani C."/>
            <person name="Del Mar Angel L."/>
            <person name="du Plessis D."/>
            <person name="Fuchs T."/>
            <person name="Gasser K."/>
            <person name="Kramer D."/>
            <person name="Li W."/>
            <person name="Munsamy K."/>
            <person name="Piso A."/>
            <person name="Price J.L."/>
            <person name="Sonnekus B."/>
            <person name="Thomas C."/>
            <person name="van der Nest A."/>
            <person name="van Dijk A."/>
            <person name="van Heerden A."/>
            <person name="van Vuuren N."/>
            <person name="Yilmaz N."/>
            <person name="Duong T.A."/>
            <person name="van der Merwe N.A."/>
            <person name="Wingfield M.J."/>
            <person name="Wingfield B.D."/>
        </authorList>
    </citation>
    <scope>NUCLEOTIDE SEQUENCE [LARGE SCALE GENOMIC DNA]</scope>
    <source>
        <strain evidence="3 4">CMW 18167</strain>
    </source>
</reference>
<gene>
    <name evidence="3" type="ORF">Plec18167_003712</name>
</gene>
<evidence type="ECO:0000313" key="4">
    <source>
        <dbReference type="Proteomes" id="UP001583193"/>
    </source>
</evidence>
<dbReference type="InterPro" id="IPR053185">
    <property type="entry name" value="SET_domain_protein"/>
</dbReference>
<name>A0ABR3XXS1_9EURO</name>
<evidence type="ECO:0000259" key="2">
    <source>
        <dbReference type="PROSITE" id="PS50280"/>
    </source>
</evidence>
<dbReference type="Pfam" id="PF00856">
    <property type="entry name" value="SET"/>
    <property type="match status" value="1"/>
</dbReference>
<dbReference type="PANTHER" id="PTHR47332:SF4">
    <property type="entry name" value="SET DOMAIN-CONTAINING PROTEIN 5"/>
    <property type="match status" value="1"/>
</dbReference>
<evidence type="ECO:0000313" key="3">
    <source>
        <dbReference type="EMBL" id="KAL1880309.1"/>
    </source>
</evidence>